<evidence type="ECO:0000313" key="1">
    <source>
        <dbReference type="EMBL" id="JAH46666.1"/>
    </source>
</evidence>
<protein>
    <submittedName>
        <fullName evidence="1">Uncharacterized protein</fullName>
    </submittedName>
</protein>
<organism evidence="1">
    <name type="scientific">Anguilla anguilla</name>
    <name type="common">European freshwater eel</name>
    <name type="synonym">Muraena anguilla</name>
    <dbReference type="NCBI Taxonomy" id="7936"/>
    <lineage>
        <taxon>Eukaryota</taxon>
        <taxon>Metazoa</taxon>
        <taxon>Chordata</taxon>
        <taxon>Craniata</taxon>
        <taxon>Vertebrata</taxon>
        <taxon>Euteleostomi</taxon>
        <taxon>Actinopterygii</taxon>
        <taxon>Neopterygii</taxon>
        <taxon>Teleostei</taxon>
        <taxon>Anguilliformes</taxon>
        <taxon>Anguillidae</taxon>
        <taxon>Anguilla</taxon>
    </lineage>
</organism>
<reference evidence="1" key="2">
    <citation type="journal article" date="2015" name="Fish Shellfish Immunol.">
        <title>Early steps in the European eel (Anguilla anguilla)-Vibrio vulnificus interaction in the gills: Role of the RtxA13 toxin.</title>
        <authorList>
            <person name="Callol A."/>
            <person name="Pajuelo D."/>
            <person name="Ebbesson L."/>
            <person name="Teles M."/>
            <person name="MacKenzie S."/>
            <person name="Amaro C."/>
        </authorList>
    </citation>
    <scope>NUCLEOTIDE SEQUENCE</scope>
</reference>
<proteinExistence type="predicted"/>
<sequence>MKMTVRYCT</sequence>
<accession>A0A0E9SZB8</accession>
<dbReference type="EMBL" id="GBXM01061911">
    <property type="protein sequence ID" value="JAH46666.1"/>
    <property type="molecule type" value="Transcribed_RNA"/>
</dbReference>
<reference evidence="1" key="1">
    <citation type="submission" date="2014-11" db="EMBL/GenBank/DDBJ databases">
        <authorList>
            <person name="Amaro Gonzalez C."/>
        </authorList>
    </citation>
    <scope>NUCLEOTIDE SEQUENCE</scope>
</reference>
<name>A0A0E9SZB8_ANGAN</name>